<dbReference type="AlphaFoldDB" id="A0A4S4KY39"/>
<dbReference type="OrthoDB" id="10008801at2759"/>
<comment type="caution">
    <text evidence="2">The sequence shown here is derived from an EMBL/GenBank/DDBJ whole genome shotgun (WGS) entry which is preliminary data.</text>
</comment>
<proteinExistence type="predicted"/>
<accession>A0A4S4KY39</accession>
<organism evidence="2 3">
    <name type="scientific">Phellinidium pouzarii</name>
    <dbReference type="NCBI Taxonomy" id="167371"/>
    <lineage>
        <taxon>Eukaryota</taxon>
        <taxon>Fungi</taxon>
        <taxon>Dikarya</taxon>
        <taxon>Basidiomycota</taxon>
        <taxon>Agaricomycotina</taxon>
        <taxon>Agaricomycetes</taxon>
        <taxon>Hymenochaetales</taxon>
        <taxon>Hymenochaetaceae</taxon>
        <taxon>Phellinidium</taxon>
    </lineage>
</organism>
<protein>
    <submittedName>
        <fullName evidence="2">Uncharacterized protein</fullName>
    </submittedName>
</protein>
<feature type="compositionally biased region" description="Basic and acidic residues" evidence="1">
    <location>
        <begin position="1"/>
        <end position="12"/>
    </location>
</feature>
<evidence type="ECO:0000256" key="1">
    <source>
        <dbReference type="SAM" id="MobiDB-lite"/>
    </source>
</evidence>
<reference evidence="2 3" key="1">
    <citation type="submission" date="2019-02" db="EMBL/GenBank/DDBJ databases">
        <title>Genome sequencing of the rare red list fungi Phellinidium pouzarii.</title>
        <authorList>
            <person name="Buettner E."/>
            <person name="Kellner H."/>
        </authorList>
    </citation>
    <scope>NUCLEOTIDE SEQUENCE [LARGE SCALE GENOMIC DNA]</scope>
    <source>
        <strain evidence="2 3">DSM 108285</strain>
    </source>
</reference>
<gene>
    <name evidence="2" type="ORF">EW145_g6163</name>
</gene>
<dbReference type="EMBL" id="SGPK01000438">
    <property type="protein sequence ID" value="THH03587.1"/>
    <property type="molecule type" value="Genomic_DNA"/>
</dbReference>
<feature type="region of interest" description="Disordered" evidence="1">
    <location>
        <begin position="1"/>
        <end position="30"/>
    </location>
</feature>
<sequence length="123" mass="14283">MHVRHRDRDNHSKRSFSQSPTPAREAAEDREWDLRIRENPLLEKIADKPDAVKALKDMLNIAKDAGFDASSNREITFVQMFKLVSNTNFKKSANRVVEEFQKAGIEINKQIAMEMLNRKRSDL</sequence>
<keyword evidence="3" id="KW-1185">Reference proteome</keyword>
<dbReference type="Proteomes" id="UP000308199">
    <property type="component" value="Unassembled WGS sequence"/>
</dbReference>
<name>A0A4S4KY39_9AGAM</name>
<evidence type="ECO:0000313" key="2">
    <source>
        <dbReference type="EMBL" id="THH03587.1"/>
    </source>
</evidence>
<evidence type="ECO:0000313" key="3">
    <source>
        <dbReference type="Proteomes" id="UP000308199"/>
    </source>
</evidence>